<keyword evidence="2" id="KW-1185">Reference proteome</keyword>
<evidence type="ECO:0000313" key="1">
    <source>
        <dbReference type="EMBL" id="KAF0934920.1"/>
    </source>
</evidence>
<dbReference type="AlphaFoldDB" id="A0A6G1FDD2"/>
<name>A0A6G1FDD2_9ORYZ</name>
<dbReference type="Proteomes" id="UP000479710">
    <property type="component" value="Unassembled WGS sequence"/>
</dbReference>
<accession>A0A6G1FDD2</accession>
<organism evidence="1 2">
    <name type="scientific">Oryza meyeriana var. granulata</name>
    <dbReference type="NCBI Taxonomy" id="110450"/>
    <lineage>
        <taxon>Eukaryota</taxon>
        <taxon>Viridiplantae</taxon>
        <taxon>Streptophyta</taxon>
        <taxon>Embryophyta</taxon>
        <taxon>Tracheophyta</taxon>
        <taxon>Spermatophyta</taxon>
        <taxon>Magnoliopsida</taxon>
        <taxon>Liliopsida</taxon>
        <taxon>Poales</taxon>
        <taxon>Poaceae</taxon>
        <taxon>BOP clade</taxon>
        <taxon>Oryzoideae</taxon>
        <taxon>Oryzeae</taxon>
        <taxon>Oryzinae</taxon>
        <taxon>Oryza</taxon>
        <taxon>Oryza meyeriana</taxon>
    </lineage>
</organism>
<evidence type="ECO:0000313" key="2">
    <source>
        <dbReference type="Proteomes" id="UP000479710"/>
    </source>
</evidence>
<dbReference type="EMBL" id="SPHZ02000001">
    <property type="protein sequence ID" value="KAF0934920.1"/>
    <property type="molecule type" value="Genomic_DNA"/>
</dbReference>
<comment type="caution">
    <text evidence="1">The sequence shown here is derived from an EMBL/GenBank/DDBJ whole genome shotgun (WGS) entry which is preliminary data.</text>
</comment>
<proteinExistence type="predicted"/>
<sequence length="70" mass="8415">YALDMRRLSISIGLAWPKYSHYIGRWMRLFLRMRCILLTNTLLINVNRRGSISISLINYDLSIHYEIRQD</sequence>
<dbReference type="OrthoDB" id="308383at2759"/>
<feature type="non-terminal residue" evidence="1">
    <location>
        <position position="1"/>
    </location>
</feature>
<gene>
    <name evidence="1" type="ORF">E2562_028913</name>
</gene>
<reference evidence="1 2" key="1">
    <citation type="submission" date="2019-11" db="EMBL/GenBank/DDBJ databases">
        <title>Whole genome sequence of Oryza granulata.</title>
        <authorList>
            <person name="Li W."/>
        </authorList>
    </citation>
    <scope>NUCLEOTIDE SEQUENCE [LARGE SCALE GENOMIC DNA]</scope>
    <source>
        <strain evidence="2">cv. Menghai</strain>
        <tissue evidence="1">Leaf</tissue>
    </source>
</reference>
<protein>
    <submittedName>
        <fullName evidence="1">Uncharacterized protein</fullName>
    </submittedName>
</protein>